<dbReference type="AlphaFoldDB" id="A0A2M7T9A5"/>
<evidence type="ECO:0000259" key="1">
    <source>
        <dbReference type="Pfam" id="PF01676"/>
    </source>
</evidence>
<proteinExistence type="predicted"/>
<dbReference type="InterPro" id="IPR006124">
    <property type="entry name" value="Metalloenzyme"/>
</dbReference>
<dbReference type="SUPFAM" id="SSF53649">
    <property type="entry name" value="Alkaline phosphatase-like"/>
    <property type="match status" value="1"/>
</dbReference>
<dbReference type="InterPro" id="IPR005995">
    <property type="entry name" value="Pgm_bpd_ind"/>
</dbReference>
<dbReference type="Pfam" id="PF01676">
    <property type="entry name" value="Metalloenzyme"/>
    <property type="match status" value="1"/>
</dbReference>
<dbReference type="Proteomes" id="UP000230956">
    <property type="component" value="Unassembled WGS sequence"/>
</dbReference>
<dbReference type="GO" id="GO:0006007">
    <property type="term" value="P:glucose catabolic process"/>
    <property type="evidence" value="ECO:0007669"/>
    <property type="project" value="InterPro"/>
</dbReference>
<gene>
    <name evidence="2" type="ORF">COY37_03290</name>
</gene>
<evidence type="ECO:0000313" key="2">
    <source>
        <dbReference type="EMBL" id="PIZ40713.1"/>
    </source>
</evidence>
<comment type="caution">
    <text evidence="2">The sequence shown here is derived from an EMBL/GenBank/DDBJ whole genome shotgun (WGS) entry which is preliminary data.</text>
</comment>
<name>A0A2M7T9A5_9ACTN</name>
<accession>A0A2M7T9A5</accession>
<evidence type="ECO:0000313" key="3">
    <source>
        <dbReference type="Proteomes" id="UP000230956"/>
    </source>
</evidence>
<organism evidence="2 3">
    <name type="scientific">Candidatus Aquicultor secundus</name>
    <dbReference type="NCBI Taxonomy" id="1973895"/>
    <lineage>
        <taxon>Bacteria</taxon>
        <taxon>Bacillati</taxon>
        <taxon>Actinomycetota</taxon>
        <taxon>Candidatus Aquicultoria</taxon>
        <taxon>Candidatus Aquicultorales</taxon>
        <taxon>Candidatus Aquicultoraceae</taxon>
        <taxon>Candidatus Aquicultor</taxon>
    </lineage>
</organism>
<dbReference type="PANTHER" id="PTHR31637:SF0">
    <property type="entry name" value="2,3-BISPHOSPHOGLYCERATE-INDEPENDENT PHOSPHOGLYCERATE MUTASE"/>
    <property type="match status" value="1"/>
</dbReference>
<dbReference type="PANTHER" id="PTHR31637">
    <property type="entry name" value="2,3-BISPHOSPHOGLYCERATE-INDEPENDENT PHOSPHOGLYCERATE MUTASE"/>
    <property type="match status" value="1"/>
</dbReference>
<feature type="non-terminal residue" evidence="2">
    <location>
        <position position="73"/>
    </location>
</feature>
<feature type="domain" description="Metalloenzyme" evidence="1">
    <location>
        <begin position="6"/>
        <end position="70"/>
    </location>
</feature>
<dbReference type="InterPro" id="IPR017850">
    <property type="entry name" value="Alkaline_phosphatase_core_sf"/>
</dbReference>
<dbReference type="GO" id="GO:0004619">
    <property type="term" value="F:phosphoglycerate mutase activity"/>
    <property type="evidence" value="ECO:0007669"/>
    <property type="project" value="InterPro"/>
</dbReference>
<dbReference type="Gene3D" id="3.40.720.10">
    <property type="entry name" value="Alkaline Phosphatase, subunit A"/>
    <property type="match status" value="1"/>
</dbReference>
<reference evidence="3" key="1">
    <citation type="submission" date="2017-09" db="EMBL/GenBank/DDBJ databases">
        <title>Depth-based differentiation of microbial function through sediment-hosted aquifers and enrichment of novel symbionts in the deep terrestrial subsurface.</title>
        <authorList>
            <person name="Probst A.J."/>
            <person name="Ladd B."/>
            <person name="Jarett J.K."/>
            <person name="Geller-Mcgrath D.E."/>
            <person name="Sieber C.M.K."/>
            <person name="Emerson J.B."/>
            <person name="Anantharaman K."/>
            <person name="Thomas B.C."/>
            <person name="Malmstrom R."/>
            <person name="Stieglmeier M."/>
            <person name="Klingl A."/>
            <person name="Woyke T."/>
            <person name="Ryan C.M."/>
            <person name="Banfield J.F."/>
        </authorList>
    </citation>
    <scope>NUCLEOTIDE SEQUENCE [LARGE SCALE GENOMIC DNA]</scope>
</reference>
<dbReference type="GO" id="GO:0030145">
    <property type="term" value="F:manganese ion binding"/>
    <property type="evidence" value="ECO:0007669"/>
    <property type="project" value="TreeGrafter"/>
</dbReference>
<dbReference type="EMBL" id="PFNG01000082">
    <property type="protein sequence ID" value="PIZ40713.1"/>
    <property type="molecule type" value="Genomic_DNA"/>
</dbReference>
<protein>
    <submittedName>
        <fullName evidence="2">2,3-bisphosphoglycerate-independent phosphoglycerate mutase</fullName>
    </submittedName>
</protein>
<sequence length="73" mass="7674">MKRPRPVVLCVLDGWGVNPDKVGNAIAAASTPNLDRYRIEFPFTTLRAAGEAVGLPEGQMGNSEVGHLNLGAG</sequence>